<reference evidence="2" key="1">
    <citation type="submission" date="2015-03" db="EMBL/GenBank/DDBJ databases">
        <authorList>
            <person name="Urmite Genomes"/>
        </authorList>
    </citation>
    <scope>NUCLEOTIDE SEQUENCE [LARGE SCALE GENOMIC DNA]</scope>
    <source>
        <strain evidence="2">FF10</strain>
    </source>
</reference>
<protein>
    <submittedName>
        <fullName evidence="1">Prophage protein</fullName>
    </submittedName>
</protein>
<evidence type="ECO:0000313" key="2">
    <source>
        <dbReference type="Proteomes" id="UP000198604"/>
    </source>
</evidence>
<accession>A0A0E3WFP1</accession>
<dbReference type="EMBL" id="CTEN01000004">
    <property type="protein sequence ID" value="CQR25865.1"/>
    <property type="molecule type" value="Genomic_DNA"/>
</dbReference>
<dbReference type="RefSeq" id="WP_093651370.1">
    <property type="nucleotide sequence ID" value="NZ_CTEN01000004.1"/>
</dbReference>
<keyword evidence="2" id="KW-1185">Reference proteome</keyword>
<dbReference type="OrthoDB" id="2223417at2"/>
<dbReference type="AlphaFoldDB" id="A0A0E3WFP1"/>
<sequence length="81" mass="9286">MTLVVKKTTRLVGELTVDGTVVKTITVELDDKAMPTVTEWTNDEALYAAHRKEMRKQKKEFDDKRFALEDAILAELEESED</sequence>
<evidence type="ECO:0000313" key="1">
    <source>
        <dbReference type="EMBL" id="CQR25865.1"/>
    </source>
</evidence>
<gene>
    <name evidence="1" type="ORF">BN1356_02212</name>
</gene>
<organism evidence="1 2">
    <name type="scientific">Streptococcus varani</name>
    <dbReference type="NCBI Taxonomy" id="1608583"/>
    <lineage>
        <taxon>Bacteria</taxon>
        <taxon>Bacillati</taxon>
        <taxon>Bacillota</taxon>
        <taxon>Bacilli</taxon>
        <taxon>Lactobacillales</taxon>
        <taxon>Streptococcaceae</taxon>
        <taxon>Streptococcus</taxon>
    </lineage>
</organism>
<dbReference type="STRING" id="1608583.BN1356_02212"/>
<name>A0A0E3WFP1_9STRE</name>
<dbReference type="Proteomes" id="UP000198604">
    <property type="component" value="Unassembled WGS sequence"/>
</dbReference>
<proteinExistence type="predicted"/>